<keyword evidence="1" id="KW-0175">Coiled coil</keyword>
<keyword evidence="4" id="KW-1185">Reference proteome</keyword>
<protein>
    <submittedName>
        <fullName evidence="3">Uncharacterized protein</fullName>
    </submittedName>
</protein>
<feature type="coiled-coil region" evidence="1">
    <location>
        <begin position="425"/>
        <end position="498"/>
    </location>
</feature>
<name>A0A2R5GCW1_9STRA</name>
<dbReference type="OrthoDB" id="5547502at2759"/>
<feature type="coiled-coil region" evidence="1">
    <location>
        <begin position="18"/>
        <end position="181"/>
    </location>
</feature>
<evidence type="ECO:0000256" key="1">
    <source>
        <dbReference type="SAM" id="Coils"/>
    </source>
</evidence>
<feature type="coiled-coil region" evidence="1">
    <location>
        <begin position="238"/>
        <end position="309"/>
    </location>
</feature>
<evidence type="ECO:0000313" key="3">
    <source>
        <dbReference type="EMBL" id="GBG28806.1"/>
    </source>
</evidence>
<dbReference type="EMBL" id="BEYU01000049">
    <property type="protein sequence ID" value="GBG28806.1"/>
    <property type="molecule type" value="Genomic_DNA"/>
</dbReference>
<reference evidence="3 4" key="1">
    <citation type="submission" date="2017-12" db="EMBL/GenBank/DDBJ databases">
        <title>Sequencing, de novo assembly and annotation of complete genome of a new Thraustochytrid species, strain FCC1311.</title>
        <authorList>
            <person name="Sedici K."/>
            <person name="Godart F."/>
            <person name="Aiese Cigliano R."/>
            <person name="Sanseverino W."/>
            <person name="Barakat M."/>
            <person name="Ortet P."/>
            <person name="Marechal E."/>
            <person name="Cagnac O."/>
            <person name="Amato A."/>
        </authorList>
    </citation>
    <scope>NUCLEOTIDE SEQUENCE [LARGE SCALE GENOMIC DNA]</scope>
</reference>
<feature type="region of interest" description="Disordered" evidence="2">
    <location>
        <begin position="630"/>
        <end position="689"/>
    </location>
</feature>
<feature type="region of interest" description="Disordered" evidence="2">
    <location>
        <begin position="594"/>
        <end position="614"/>
    </location>
</feature>
<evidence type="ECO:0000313" key="4">
    <source>
        <dbReference type="Proteomes" id="UP000241890"/>
    </source>
</evidence>
<organism evidence="3 4">
    <name type="scientific">Hondaea fermentalgiana</name>
    <dbReference type="NCBI Taxonomy" id="2315210"/>
    <lineage>
        <taxon>Eukaryota</taxon>
        <taxon>Sar</taxon>
        <taxon>Stramenopiles</taxon>
        <taxon>Bigyra</taxon>
        <taxon>Labyrinthulomycetes</taxon>
        <taxon>Thraustochytrida</taxon>
        <taxon>Thraustochytriidae</taxon>
        <taxon>Hondaea</taxon>
    </lineage>
</organism>
<evidence type="ECO:0000256" key="2">
    <source>
        <dbReference type="SAM" id="MobiDB-lite"/>
    </source>
</evidence>
<feature type="compositionally biased region" description="Basic and acidic residues" evidence="2">
    <location>
        <begin position="601"/>
        <end position="614"/>
    </location>
</feature>
<sequence>MAGPGATQHEQEQQQQLQQRLYQEVNALRGQARELQLKHDNQSVLLKHTEEELRELKIKYRKLRAGQQGDGGAALGHASPEAALESVRKQLEAKEQELQKTHALLDKTLYENGTLEANIEDIRDREAQNLAEIERLNMRLESLQDALNSVKTVAYQFEEENQSLTEELRDLRVVEAELRESIANKDDILGSLQSEAQMIGKQKSDMNAARRERNRNTRQVLLLAENSNRMQGEMHASLLAHQRLLEELKTEYEEHAELVRAEWNLDRKSKIEDYDRLSEQLENLKIIQLEDKEQLLQEQGEVVRALQTQFEEYRQTAEYLFTTEAAKLEDKVRIQAAKYEEEIKYMVKAKDQHFDTMMSAKDAKILNLIEGTDLQSILIKHEQEIEQLRRSHADDLAAMRQRTEAEQRDTIAALRKQIDASAVVHAKLEGRLAKADERVREALDLNRKRLEQQAQREEKHMEDLQAIQNLLEEAHRAKEKLNQDKQDLRHRIVRLKIKVKGDGDETLPNLVKRLSLETSSLKAKYNKMLGHHELVVKKHRQLEQKTLVQKQQIDRVREAKQAKERELTELAHNFSRVLFSRVRAAMGIDAATTSPSKYAGRKADRGANDDQEGRDLTLRRALATLQEVLDGDSSVPSAEKPTFEEDQAQGVDKANAALSNEDDDSLESARGGGAKVRFQVPSALRRMRQ</sequence>
<dbReference type="AlphaFoldDB" id="A0A2R5GCW1"/>
<dbReference type="Proteomes" id="UP000241890">
    <property type="component" value="Unassembled WGS sequence"/>
</dbReference>
<gene>
    <name evidence="3" type="ORF">FCC1311_050272</name>
</gene>
<comment type="caution">
    <text evidence="3">The sequence shown here is derived from an EMBL/GenBank/DDBJ whole genome shotgun (WGS) entry which is preliminary data.</text>
</comment>
<dbReference type="InParanoid" id="A0A2R5GCW1"/>
<proteinExistence type="predicted"/>
<accession>A0A2R5GCW1</accession>